<reference evidence="3 4" key="1">
    <citation type="submission" date="2013-07" db="EMBL/GenBank/DDBJ databases">
        <title>Comparative Genomic and Metabolomic Analysis of Twelve Strains of Pseudoalteromonas luteoviolacea.</title>
        <authorList>
            <person name="Vynne N.G."/>
            <person name="Mansson M."/>
            <person name="Gram L."/>
        </authorList>
    </citation>
    <scope>NUCLEOTIDE SEQUENCE [LARGE SCALE GENOMIC DNA]</scope>
    <source>
        <strain evidence="3 4">DSM 6061</strain>
    </source>
</reference>
<evidence type="ECO:0000313" key="3">
    <source>
        <dbReference type="EMBL" id="KZN39035.1"/>
    </source>
</evidence>
<sequence length="261" mass="29424">MQFLAVVFFAIFSSFASATTFITVCYEDKNAPPFFLGSGFDVPKERPGATIEILQSLEERISTVRMVFVRKPWQRCLKDIKNNKVDAVVASYRPERSKFLQFPKNVDGSINLSLAISMLGTCLVGKQGLAVDIANRNYPLSLAAPRGYAVLSTLQQDLYRVILTDSQEDAYQLVLKSLVDGSLGLCKIYDEQVAGFPHSDKLQAVYPPVDISYGYLALSKEFTEQNPEMAQTLWDQLESLPLHKYYLDYVKNPANHKLPRY</sequence>
<protein>
    <recommendedName>
        <fullName evidence="2">Solute-binding protein family 3/N-terminal domain-containing protein</fullName>
    </recommendedName>
</protein>
<dbReference type="AlphaFoldDB" id="A0A161ZYF0"/>
<comment type="caution">
    <text evidence="3">The sequence shown here is derived from an EMBL/GenBank/DDBJ whole genome shotgun (WGS) entry which is preliminary data.</text>
</comment>
<evidence type="ECO:0000259" key="2">
    <source>
        <dbReference type="Pfam" id="PF00497"/>
    </source>
</evidence>
<dbReference type="RefSeq" id="WP_063365204.1">
    <property type="nucleotide sequence ID" value="NZ_AQHB01000049.1"/>
</dbReference>
<organism evidence="3 4">
    <name type="scientific">Pseudoalteromonas luteoviolacea DSM 6061</name>
    <dbReference type="NCBI Taxonomy" id="1365250"/>
    <lineage>
        <taxon>Bacteria</taxon>
        <taxon>Pseudomonadati</taxon>
        <taxon>Pseudomonadota</taxon>
        <taxon>Gammaproteobacteria</taxon>
        <taxon>Alteromonadales</taxon>
        <taxon>Pseudoalteromonadaceae</taxon>
        <taxon>Pseudoalteromonas</taxon>
    </lineage>
</organism>
<dbReference type="InterPro" id="IPR001638">
    <property type="entry name" value="Solute-binding_3/MltF_N"/>
</dbReference>
<dbReference type="EMBL" id="AUYB01000100">
    <property type="protein sequence ID" value="KZN39035.1"/>
    <property type="molecule type" value="Genomic_DNA"/>
</dbReference>
<proteinExistence type="predicted"/>
<dbReference type="PATRIC" id="fig|1365250.3.peg.2146"/>
<feature type="signal peptide" evidence="1">
    <location>
        <begin position="1"/>
        <end position="18"/>
    </location>
</feature>
<gene>
    <name evidence="3" type="ORF">N475_14585</name>
</gene>
<feature type="chain" id="PRO_5007830754" description="Solute-binding protein family 3/N-terminal domain-containing protein" evidence="1">
    <location>
        <begin position="19"/>
        <end position="261"/>
    </location>
</feature>
<feature type="domain" description="Solute-binding protein family 3/N-terminal" evidence="2">
    <location>
        <begin position="24"/>
        <end position="106"/>
    </location>
</feature>
<dbReference type="SUPFAM" id="SSF53850">
    <property type="entry name" value="Periplasmic binding protein-like II"/>
    <property type="match status" value="1"/>
</dbReference>
<accession>A0A161ZYF0</accession>
<keyword evidence="1" id="KW-0732">Signal</keyword>
<dbReference type="Proteomes" id="UP000076643">
    <property type="component" value="Unassembled WGS sequence"/>
</dbReference>
<evidence type="ECO:0000313" key="4">
    <source>
        <dbReference type="Proteomes" id="UP000076643"/>
    </source>
</evidence>
<dbReference type="Gene3D" id="3.40.190.10">
    <property type="entry name" value="Periplasmic binding protein-like II"/>
    <property type="match status" value="1"/>
</dbReference>
<keyword evidence="4" id="KW-1185">Reference proteome</keyword>
<name>A0A161ZYF0_9GAMM</name>
<dbReference type="Pfam" id="PF00497">
    <property type="entry name" value="SBP_bac_3"/>
    <property type="match status" value="1"/>
</dbReference>
<evidence type="ECO:0000256" key="1">
    <source>
        <dbReference type="SAM" id="SignalP"/>
    </source>
</evidence>